<dbReference type="Proteomes" id="UP000181981">
    <property type="component" value="Unassembled WGS sequence"/>
</dbReference>
<dbReference type="AlphaFoldDB" id="A0A1I0K2G8"/>
<sequence length="36" mass="4224">MKRLQFIICFLIAVLLFGCEEEKLDIEKHCCPGNRI</sequence>
<reference evidence="1 2" key="1">
    <citation type="submission" date="2016-10" db="EMBL/GenBank/DDBJ databases">
        <authorList>
            <person name="de Groot N.N."/>
        </authorList>
    </citation>
    <scope>NUCLEOTIDE SEQUENCE [LARGE SCALE GENOMIC DNA]</scope>
    <source>
        <strain evidence="1 2">DSM 25947</strain>
    </source>
</reference>
<proteinExistence type="predicted"/>
<gene>
    <name evidence="1" type="ORF">SAMN05444285_1746</name>
</gene>
<evidence type="ECO:0000313" key="1">
    <source>
        <dbReference type="EMBL" id="SEU17017.1"/>
    </source>
</evidence>
<protein>
    <recommendedName>
        <fullName evidence="3">Lipoprotein</fullName>
    </recommendedName>
</protein>
<evidence type="ECO:0008006" key="3">
    <source>
        <dbReference type="Google" id="ProtNLM"/>
    </source>
</evidence>
<dbReference type="PROSITE" id="PS51257">
    <property type="entry name" value="PROKAR_LIPOPROTEIN"/>
    <property type="match status" value="1"/>
</dbReference>
<name>A0A1I0K2G8_9BACT</name>
<evidence type="ECO:0000313" key="2">
    <source>
        <dbReference type="Proteomes" id="UP000181981"/>
    </source>
</evidence>
<dbReference type="EMBL" id="FOHT01000074">
    <property type="protein sequence ID" value="SEU17017.1"/>
    <property type="molecule type" value="Genomic_DNA"/>
</dbReference>
<organism evidence="1 2">
    <name type="scientific">Draconibacterium orientale</name>
    <dbReference type="NCBI Taxonomy" id="1168034"/>
    <lineage>
        <taxon>Bacteria</taxon>
        <taxon>Pseudomonadati</taxon>
        <taxon>Bacteroidota</taxon>
        <taxon>Bacteroidia</taxon>
        <taxon>Marinilabiliales</taxon>
        <taxon>Prolixibacteraceae</taxon>
        <taxon>Draconibacterium</taxon>
    </lineage>
</organism>
<accession>A0A1I0K2G8</accession>